<keyword evidence="2" id="KW-0812">Transmembrane</keyword>
<reference evidence="5 6" key="1">
    <citation type="submission" date="2022-05" db="EMBL/GenBank/DDBJ databases">
        <title>Luteimonas sp. SX5, whole genome shotgun sequencing project.</title>
        <authorList>
            <person name="Zhao G."/>
            <person name="Shen L."/>
        </authorList>
    </citation>
    <scope>NUCLEOTIDE SEQUENCE [LARGE SCALE GENOMIC DNA]</scope>
    <source>
        <strain evidence="5 6">SX5</strain>
    </source>
</reference>
<dbReference type="InterPro" id="IPR006143">
    <property type="entry name" value="RND_pump_MFP"/>
</dbReference>
<dbReference type="Pfam" id="PF25954">
    <property type="entry name" value="Beta-barrel_RND_2"/>
    <property type="match status" value="1"/>
</dbReference>
<sequence length="396" mass="42641">MPKHDTPRAPSMRKRMIWMLIGVIVIFGGVFGVKAMMSAGMNQFFDNMPQPASAVTSATAKSERWSDNEESVGTFVAINGTDVTTEAGGVVKSLEFEAGQPVKAGAVLVRLNTANELATLNSLEATAKLAAVQRDRWRELGKDKLVSQDEVEQRATAAASARANADAQRALIAQKTIRAPFDGILGIRKVNLGQFVNPGDPIVSLQALDPIYLNFSLPEKRMGQVLEGTRVRATVDAMPGRTFEGRVTAIEPQVDANTRNFGVQATLDNGEGNLRPGTFAHVGFDLGSERTVVVIPQTAVSFNPYGNAVYVISKTKRAEGEKDMQGKPLTGDKLIVKQRFIKTGATRGDLIAVTDGLKPGEQVATSGLLKLRNDAEVTINNKVQPTADARPETQNR</sequence>
<feature type="domain" description="CzcB-like barrel-sandwich hybrid" evidence="4">
    <location>
        <begin position="82"/>
        <end position="202"/>
    </location>
</feature>
<dbReference type="Gene3D" id="1.10.287.470">
    <property type="entry name" value="Helix hairpin bin"/>
    <property type="match status" value="1"/>
</dbReference>
<dbReference type="PANTHER" id="PTHR30469:SF11">
    <property type="entry name" value="BLL4320 PROTEIN"/>
    <property type="match status" value="1"/>
</dbReference>
<dbReference type="NCBIfam" id="TIGR01730">
    <property type="entry name" value="RND_mfp"/>
    <property type="match status" value="1"/>
</dbReference>
<dbReference type="Gene3D" id="2.40.420.20">
    <property type="match status" value="1"/>
</dbReference>
<comment type="caution">
    <text evidence="5">The sequence shown here is derived from an EMBL/GenBank/DDBJ whole genome shotgun (WGS) entry which is preliminary data.</text>
</comment>
<dbReference type="RefSeq" id="WP_249475315.1">
    <property type="nucleotide sequence ID" value="NZ_JAMBEP010000003.1"/>
</dbReference>
<keyword evidence="6" id="KW-1185">Reference proteome</keyword>
<proteinExistence type="inferred from homology"/>
<dbReference type="Gene3D" id="2.40.30.170">
    <property type="match status" value="1"/>
</dbReference>
<keyword evidence="2" id="KW-0472">Membrane</keyword>
<dbReference type="SUPFAM" id="SSF111369">
    <property type="entry name" value="HlyD-like secretion proteins"/>
    <property type="match status" value="1"/>
</dbReference>
<evidence type="ECO:0000256" key="2">
    <source>
        <dbReference type="SAM" id="Phobius"/>
    </source>
</evidence>
<dbReference type="Proteomes" id="UP001431217">
    <property type="component" value="Unassembled WGS sequence"/>
</dbReference>
<dbReference type="EMBL" id="JAMBEP010000003">
    <property type="protein sequence ID" value="MCL1635611.1"/>
    <property type="molecule type" value="Genomic_DNA"/>
</dbReference>
<evidence type="ECO:0000313" key="6">
    <source>
        <dbReference type="Proteomes" id="UP001431217"/>
    </source>
</evidence>
<organism evidence="5 6">
    <name type="scientific">Luteimonas galliterrae</name>
    <dbReference type="NCBI Taxonomy" id="2940486"/>
    <lineage>
        <taxon>Bacteria</taxon>
        <taxon>Pseudomonadati</taxon>
        <taxon>Pseudomonadota</taxon>
        <taxon>Gammaproteobacteria</taxon>
        <taxon>Lysobacterales</taxon>
        <taxon>Lysobacteraceae</taxon>
        <taxon>Luteimonas</taxon>
    </lineage>
</organism>
<evidence type="ECO:0000256" key="1">
    <source>
        <dbReference type="ARBA" id="ARBA00009477"/>
    </source>
</evidence>
<evidence type="ECO:0000313" key="5">
    <source>
        <dbReference type="EMBL" id="MCL1635611.1"/>
    </source>
</evidence>
<feature type="domain" description="CusB-like beta-barrel" evidence="3">
    <location>
        <begin position="211"/>
        <end position="284"/>
    </location>
</feature>
<comment type="similarity">
    <text evidence="1">Belongs to the membrane fusion protein (MFP) (TC 8.A.1) family.</text>
</comment>
<name>A0ABT0ML39_9GAMM</name>
<dbReference type="PANTHER" id="PTHR30469">
    <property type="entry name" value="MULTIDRUG RESISTANCE PROTEIN MDTA"/>
    <property type="match status" value="1"/>
</dbReference>
<evidence type="ECO:0000259" key="3">
    <source>
        <dbReference type="Pfam" id="PF25954"/>
    </source>
</evidence>
<dbReference type="Pfam" id="PF25973">
    <property type="entry name" value="BSH_CzcB"/>
    <property type="match status" value="1"/>
</dbReference>
<gene>
    <name evidence="5" type="ORF">M2650_13365</name>
</gene>
<accession>A0ABT0ML39</accession>
<dbReference type="Gene3D" id="2.40.50.100">
    <property type="match status" value="1"/>
</dbReference>
<keyword evidence="2" id="KW-1133">Transmembrane helix</keyword>
<dbReference type="InterPro" id="IPR058647">
    <property type="entry name" value="BSH_CzcB-like"/>
</dbReference>
<dbReference type="InterPro" id="IPR058792">
    <property type="entry name" value="Beta-barrel_RND_2"/>
</dbReference>
<evidence type="ECO:0000259" key="4">
    <source>
        <dbReference type="Pfam" id="PF25973"/>
    </source>
</evidence>
<feature type="transmembrane region" description="Helical" evidence="2">
    <location>
        <begin position="16"/>
        <end position="37"/>
    </location>
</feature>
<protein>
    <submittedName>
        <fullName evidence="5">Efflux RND transporter periplasmic adaptor subunit</fullName>
    </submittedName>
</protein>